<comment type="caution">
    <text evidence="2">The sequence shown here is derived from an EMBL/GenBank/DDBJ whole genome shotgun (WGS) entry which is preliminary data.</text>
</comment>
<evidence type="ECO:0000313" key="3">
    <source>
        <dbReference type="Proteomes" id="UP001303889"/>
    </source>
</evidence>
<feature type="compositionally biased region" description="Polar residues" evidence="1">
    <location>
        <begin position="1"/>
        <end position="21"/>
    </location>
</feature>
<proteinExistence type="predicted"/>
<accession>A0AAN6MDF1</accession>
<sequence length="139" mass="15655">MGSALSRCTSRNSAGAATSGFSEMGQKILDRQPNWLIPPTKWRSQACAHRPVRYRTPTPYPKDDRKRLEDDAARPCAVHIPEKALIIETPIVIHHEVHCSEKPLALAQPPKPRLEKPHSPLAITWEVSPRLNRFERAVA</sequence>
<feature type="region of interest" description="Disordered" evidence="1">
    <location>
        <begin position="1"/>
        <end position="24"/>
    </location>
</feature>
<reference evidence="2" key="2">
    <citation type="submission" date="2023-05" db="EMBL/GenBank/DDBJ databases">
        <authorList>
            <consortium name="Lawrence Berkeley National Laboratory"/>
            <person name="Steindorff A."/>
            <person name="Hensen N."/>
            <person name="Bonometti L."/>
            <person name="Westerberg I."/>
            <person name="Brannstrom I.O."/>
            <person name="Guillou S."/>
            <person name="Cros-Aarteil S."/>
            <person name="Calhoun S."/>
            <person name="Haridas S."/>
            <person name="Kuo A."/>
            <person name="Mondo S."/>
            <person name="Pangilinan J."/>
            <person name="Riley R."/>
            <person name="Labutti K."/>
            <person name="Andreopoulos B."/>
            <person name="Lipzen A."/>
            <person name="Chen C."/>
            <person name="Yanf M."/>
            <person name="Daum C."/>
            <person name="Ng V."/>
            <person name="Clum A."/>
            <person name="Ohm R."/>
            <person name="Martin F."/>
            <person name="Silar P."/>
            <person name="Natvig D."/>
            <person name="Lalanne C."/>
            <person name="Gautier V."/>
            <person name="Ament-Velasquez S.L."/>
            <person name="Kruys A."/>
            <person name="Hutchinson M.I."/>
            <person name="Powell A.J."/>
            <person name="Barry K."/>
            <person name="Miller A.N."/>
            <person name="Grigoriev I.V."/>
            <person name="Debuchy R."/>
            <person name="Gladieux P."/>
            <person name="Thoren M.H."/>
            <person name="Johannesson H."/>
        </authorList>
    </citation>
    <scope>NUCLEOTIDE SEQUENCE</scope>
    <source>
        <strain evidence="2">CBS 103.79</strain>
    </source>
</reference>
<gene>
    <name evidence="2" type="ORF">C8A05DRAFT_46935</name>
</gene>
<evidence type="ECO:0000256" key="1">
    <source>
        <dbReference type="SAM" id="MobiDB-lite"/>
    </source>
</evidence>
<reference evidence="2" key="1">
    <citation type="journal article" date="2023" name="Mol. Phylogenet. Evol.">
        <title>Genome-scale phylogeny and comparative genomics of the fungal order Sordariales.</title>
        <authorList>
            <person name="Hensen N."/>
            <person name="Bonometti L."/>
            <person name="Westerberg I."/>
            <person name="Brannstrom I.O."/>
            <person name="Guillou S."/>
            <person name="Cros-Aarteil S."/>
            <person name="Calhoun S."/>
            <person name="Haridas S."/>
            <person name="Kuo A."/>
            <person name="Mondo S."/>
            <person name="Pangilinan J."/>
            <person name="Riley R."/>
            <person name="LaButti K."/>
            <person name="Andreopoulos B."/>
            <person name="Lipzen A."/>
            <person name="Chen C."/>
            <person name="Yan M."/>
            <person name="Daum C."/>
            <person name="Ng V."/>
            <person name="Clum A."/>
            <person name="Steindorff A."/>
            <person name="Ohm R.A."/>
            <person name="Martin F."/>
            <person name="Silar P."/>
            <person name="Natvig D.O."/>
            <person name="Lalanne C."/>
            <person name="Gautier V."/>
            <person name="Ament-Velasquez S.L."/>
            <person name="Kruys A."/>
            <person name="Hutchinson M.I."/>
            <person name="Powell A.J."/>
            <person name="Barry K."/>
            <person name="Miller A.N."/>
            <person name="Grigoriev I.V."/>
            <person name="Debuchy R."/>
            <person name="Gladieux P."/>
            <person name="Hiltunen Thoren M."/>
            <person name="Johannesson H."/>
        </authorList>
    </citation>
    <scope>NUCLEOTIDE SEQUENCE</scope>
    <source>
        <strain evidence="2">CBS 103.79</strain>
    </source>
</reference>
<name>A0AAN6MDF1_9PEZI</name>
<dbReference type="EMBL" id="MU855870">
    <property type="protein sequence ID" value="KAK3898846.1"/>
    <property type="molecule type" value="Genomic_DNA"/>
</dbReference>
<evidence type="ECO:0000313" key="2">
    <source>
        <dbReference type="EMBL" id="KAK3898846.1"/>
    </source>
</evidence>
<protein>
    <submittedName>
        <fullName evidence="2">Uncharacterized protein</fullName>
    </submittedName>
</protein>
<keyword evidence="3" id="KW-1185">Reference proteome</keyword>
<dbReference type="AlphaFoldDB" id="A0AAN6MDF1"/>
<organism evidence="2 3">
    <name type="scientific">Staphylotrichum tortipilum</name>
    <dbReference type="NCBI Taxonomy" id="2831512"/>
    <lineage>
        <taxon>Eukaryota</taxon>
        <taxon>Fungi</taxon>
        <taxon>Dikarya</taxon>
        <taxon>Ascomycota</taxon>
        <taxon>Pezizomycotina</taxon>
        <taxon>Sordariomycetes</taxon>
        <taxon>Sordariomycetidae</taxon>
        <taxon>Sordariales</taxon>
        <taxon>Chaetomiaceae</taxon>
        <taxon>Staphylotrichum</taxon>
    </lineage>
</organism>
<dbReference type="Proteomes" id="UP001303889">
    <property type="component" value="Unassembled WGS sequence"/>
</dbReference>